<feature type="domain" description="Phosphoadenosine phosphosulphate reductase" evidence="15">
    <location>
        <begin position="53"/>
        <end position="227"/>
    </location>
</feature>
<dbReference type="GO" id="GO:0046872">
    <property type="term" value="F:metal ion binding"/>
    <property type="evidence" value="ECO:0007669"/>
    <property type="project" value="UniProtKB-KW"/>
</dbReference>
<evidence type="ECO:0000256" key="14">
    <source>
        <dbReference type="HAMAP-Rule" id="MF_00063"/>
    </source>
</evidence>
<evidence type="ECO:0000256" key="9">
    <source>
        <dbReference type="ARBA" id="ARBA00024386"/>
    </source>
</evidence>
<dbReference type="SUPFAM" id="SSF52402">
    <property type="entry name" value="Adenine nucleotide alpha hydrolases-like"/>
    <property type="match status" value="1"/>
</dbReference>
<evidence type="ECO:0000256" key="13">
    <source>
        <dbReference type="ARBA" id="ARBA00048441"/>
    </source>
</evidence>
<proteinExistence type="inferred from homology"/>
<dbReference type="Gene3D" id="3.40.50.620">
    <property type="entry name" value="HUPs"/>
    <property type="match status" value="1"/>
</dbReference>
<evidence type="ECO:0000256" key="7">
    <source>
        <dbReference type="ARBA" id="ARBA00024298"/>
    </source>
</evidence>
<dbReference type="InterPro" id="IPR014729">
    <property type="entry name" value="Rossmann-like_a/b/a_fold"/>
</dbReference>
<sequence>MSGEVSMLRPAASNPAIRPALTDALRGSVASKTAELVAALSSAVDEFGTEAQITFANSLGAEDMVLTDVILRNALPIEIFSLDTGRLPVETYDLIAEVESKYDTRLKLFFPQSAPVEQYVRMHGINAFYTSIELRKACCHMRKVEPLQRALKDKKAWITGMRAQQSATRTDLPAREYDAGNGLEKLNPLAQWSEQEVWAYIHLHAVPYNKLHEQFYPSIGCAPCTRAVALGEDIRAGRWWWEDPTSKECGLHVKKSP</sequence>
<evidence type="ECO:0000256" key="4">
    <source>
        <dbReference type="ARBA" id="ARBA00023002"/>
    </source>
</evidence>
<keyword evidence="6 14" id="KW-0411">Iron-sulfur</keyword>
<dbReference type="NCBIfam" id="TIGR02055">
    <property type="entry name" value="APS_reductase"/>
    <property type="match status" value="1"/>
</dbReference>
<name>A0A3N0V6V6_9PROT</name>
<keyword evidence="2 14" id="KW-0963">Cytoplasm</keyword>
<feature type="binding site" evidence="14">
    <location>
        <position position="221"/>
    </location>
    <ligand>
        <name>[4Fe-4S] cluster</name>
        <dbReference type="ChEBI" id="CHEBI:49883"/>
    </ligand>
</feature>
<dbReference type="EC" id="1.8.4.10" evidence="9 14"/>
<keyword evidence="17" id="KW-1185">Reference proteome</keyword>
<dbReference type="GO" id="GO:0005737">
    <property type="term" value="C:cytoplasm"/>
    <property type="evidence" value="ECO:0007669"/>
    <property type="project" value="UniProtKB-SubCell"/>
</dbReference>
<dbReference type="EMBL" id="RJVP01000001">
    <property type="protein sequence ID" value="ROH88108.1"/>
    <property type="molecule type" value="Genomic_DNA"/>
</dbReference>
<evidence type="ECO:0000256" key="12">
    <source>
        <dbReference type="ARBA" id="ARBA00032041"/>
    </source>
</evidence>
<evidence type="ECO:0000256" key="1">
    <source>
        <dbReference type="ARBA" id="ARBA00009732"/>
    </source>
</evidence>
<dbReference type="GO" id="GO:0019379">
    <property type="term" value="P:sulfate assimilation, phosphoadenylyl sulfate reduction by phosphoadenylyl-sulfate reductase (thioredoxin)"/>
    <property type="evidence" value="ECO:0007669"/>
    <property type="project" value="UniProtKB-UniRule"/>
</dbReference>
<evidence type="ECO:0000256" key="5">
    <source>
        <dbReference type="ARBA" id="ARBA00023004"/>
    </source>
</evidence>
<keyword evidence="5 14" id="KW-0408">Iron</keyword>
<protein>
    <recommendedName>
        <fullName evidence="10 14">Adenosine 5'-phosphosulfate reductase</fullName>
        <shortName evidence="14">APS reductase</shortName>
        <ecNumber evidence="9 14">1.8.4.10</ecNumber>
    </recommendedName>
    <alternativeName>
        <fullName evidence="12 14">5'-adenylylsulfate reductase</fullName>
    </alternativeName>
    <alternativeName>
        <fullName evidence="11 14">Thioredoxin-dependent 5'-adenylylsulfate reductase</fullName>
    </alternativeName>
</protein>
<evidence type="ECO:0000256" key="3">
    <source>
        <dbReference type="ARBA" id="ARBA00022723"/>
    </source>
</evidence>
<evidence type="ECO:0000256" key="10">
    <source>
        <dbReference type="ARBA" id="ARBA00029514"/>
    </source>
</evidence>
<evidence type="ECO:0000313" key="17">
    <source>
        <dbReference type="Proteomes" id="UP000275137"/>
    </source>
</evidence>
<feature type="active site" description="Nucleophile; cysteine thiosulfonate intermediate" evidence="14">
    <location>
        <position position="249"/>
    </location>
</feature>
<keyword evidence="4 14" id="KW-0560">Oxidoreductase</keyword>
<keyword evidence="3 14" id="KW-0479">Metal-binding</keyword>
<comment type="function">
    <text evidence="7 14">Catalyzes the formation of sulfite from adenosine 5'-phosphosulfate (APS) using thioredoxin as an electron donor.</text>
</comment>
<comment type="similarity">
    <text evidence="1 14">Belongs to the PAPS reductase family. CysH subfamily.</text>
</comment>
<gene>
    <name evidence="14" type="primary">cysH</name>
    <name evidence="16" type="ORF">ED236_01110</name>
</gene>
<evidence type="ECO:0000256" key="11">
    <source>
        <dbReference type="ARBA" id="ARBA00030894"/>
    </source>
</evidence>
<dbReference type="AlphaFoldDB" id="A0A3N0V6V6"/>
<dbReference type="HAMAP" id="MF_00063">
    <property type="entry name" value="CysH"/>
    <property type="match status" value="1"/>
</dbReference>
<reference evidence="16 17" key="1">
    <citation type="submission" date="2018-10" db="EMBL/GenBank/DDBJ databases">
        <authorList>
            <person name="Chen W.-M."/>
        </authorList>
    </citation>
    <scope>NUCLEOTIDE SEQUENCE [LARGE SCALE GENOMIC DNA]</scope>
    <source>
        <strain evidence="16 17">H-5</strain>
    </source>
</reference>
<feature type="binding site" evidence="14">
    <location>
        <position position="224"/>
    </location>
    <ligand>
        <name>[4Fe-4S] cluster</name>
        <dbReference type="ChEBI" id="CHEBI:49883"/>
    </ligand>
</feature>
<dbReference type="InterPro" id="IPR011798">
    <property type="entry name" value="APS_reductase"/>
</dbReference>
<dbReference type="NCBIfam" id="NF002537">
    <property type="entry name" value="PRK02090.1"/>
    <property type="match status" value="1"/>
</dbReference>
<evidence type="ECO:0000259" key="15">
    <source>
        <dbReference type="Pfam" id="PF01507"/>
    </source>
</evidence>
<dbReference type="GO" id="GO:0004604">
    <property type="term" value="F:phosphoadenylyl-sulfate reductase (thioredoxin) activity"/>
    <property type="evidence" value="ECO:0007669"/>
    <property type="project" value="UniProtKB-UniRule"/>
</dbReference>
<dbReference type="GO" id="GO:0051539">
    <property type="term" value="F:4 iron, 4 sulfur cluster binding"/>
    <property type="evidence" value="ECO:0007669"/>
    <property type="project" value="UniProtKB-UniRule"/>
</dbReference>
<comment type="cofactor">
    <cofactor evidence="14">
        <name>[4Fe-4S] cluster</name>
        <dbReference type="ChEBI" id="CHEBI:49883"/>
    </cofactor>
    <text evidence="14">Binds 1 [4Fe-4S] cluster per subunit.</text>
</comment>
<dbReference type="PIRSF" id="PIRSF000857">
    <property type="entry name" value="PAPS_reductase"/>
    <property type="match status" value="1"/>
</dbReference>
<dbReference type="PANTHER" id="PTHR46482">
    <property type="entry name" value="5'-ADENYLYLSULFATE REDUCTASE 3, CHLOROPLASTIC"/>
    <property type="match status" value="1"/>
</dbReference>
<dbReference type="Proteomes" id="UP000275137">
    <property type="component" value="Unassembled WGS sequence"/>
</dbReference>
<evidence type="ECO:0000313" key="16">
    <source>
        <dbReference type="EMBL" id="ROH88108.1"/>
    </source>
</evidence>
<accession>A0A3N0V6V6</accession>
<evidence type="ECO:0000256" key="2">
    <source>
        <dbReference type="ARBA" id="ARBA00022490"/>
    </source>
</evidence>
<dbReference type="PANTHER" id="PTHR46482:SF9">
    <property type="entry name" value="5'-ADENYLYLSULFATE REDUCTASE 1, CHLOROPLASTIC"/>
    <property type="match status" value="1"/>
</dbReference>
<dbReference type="Pfam" id="PF01507">
    <property type="entry name" value="PAPS_reduct"/>
    <property type="match status" value="1"/>
</dbReference>
<dbReference type="CDD" id="cd23945">
    <property type="entry name" value="PAPS_reductase"/>
    <property type="match status" value="1"/>
</dbReference>
<organism evidence="16 17">
    <name type="scientific">Pseudomethylobacillus aquaticus</name>
    <dbReference type="NCBI Taxonomy" id="2676064"/>
    <lineage>
        <taxon>Bacteria</taxon>
        <taxon>Pseudomonadati</taxon>
        <taxon>Pseudomonadota</taxon>
        <taxon>Betaproteobacteria</taxon>
        <taxon>Nitrosomonadales</taxon>
        <taxon>Methylophilaceae</taxon>
        <taxon>Pseudomethylobacillus</taxon>
    </lineage>
</organism>
<evidence type="ECO:0000256" key="6">
    <source>
        <dbReference type="ARBA" id="ARBA00023014"/>
    </source>
</evidence>
<comment type="caution">
    <text evidence="16">The sequence shown here is derived from an EMBL/GenBank/DDBJ whole genome shotgun (WGS) entry which is preliminary data.</text>
</comment>
<comment type="subcellular location">
    <subcellularLocation>
        <location evidence="14">Cytoplasm</location>
    </subcellularLocation>
</comment>
<dbReference type="InterPro" id="IPR002500">
    <property type="entry name" value="PAPS_reduct_dom"/>
</dbReference>
<dbReference type="RefSeq" id="WP_123236102.1">
    <property type="nucleotide sequence ID" value="NZ_RJVP01000001.1"/>
</dbReference>
<feature type="binding site" evidence="14">
    <location>
        <position position="139"/>
    </location>
    <ligand>
        <name>[4Fe-4S] cluster</name>
        <dbReference type="ChEBI" id="CHEBI:49883"/>
    </ligand>
</feature>
<feature type="binding site" evidence="14">
    <location>
        <position position="138"/>
    </location>
    <ligand>
        <name>[4Fe-4S] cluster</name>
        <dbReference type="ChEBI" id="CHEBI:49883"/>
    </ligand>
</feature>
<comment type="catalytic activity">
    <reaction evidence="13 14">
        <text>[thioredoxin]-disulfide + sulfite + AMP + 2 H(+) = adenosine 5'-phosphosulfate + [thioredoxin]-dithiol</text>
        <dbReference type="Rhea" id="RHEA:21976"/>
        <dbReference type="Rhea" id="RHEA-COMP:10698"/>
        <dbReference type="Rhea" id="RHEA-COMP:10700"/>
        <dbReference type="ChEBI" id="CHEBI:15378"/>
        <dbReference type="ChEBI" id="CHEBI:17359"/>
        <dbReference type="ChEBI" id="CHEBI:29950"/>
        <dbReference type="ChEBI" id="CHEBI:50058"/>
        <dbReference type="ChEBI" id="CHEBI:58243"/>
        <dbReference type="ChEBI" id="CHEBI:456215"/>
        <dbReference type="EC" id="1.8.4.10"/>
    </reaction>
</comment>
<evidence type="ECO:0000256" key="8">
    <source>
        <dbReference type="ARBA" id="ARBA00024327"/>
    </source>
</evidence>
<comment type="pathway">
    <text evidence="8 14">Sulfur metabolism; hydrogen sulfide biosynthesis; sulfite from sulfate.</text>
</comment>
<dbReference type="GO" id="GO:0019344">
    <property type="term" value="P:cysteine biosynthetic process"/>
    <property type="evidence" value="ECO:0007669"/>
    <property type="project" value="InterPro"/>
</dbReference>
<dbReference type="InterPro" id="IPR004511">
    <property type="entry name" value="PAPS/APS_Rdtase"/>
</dbReference>
<dbReference type="GO" id="GO:0070814">
    <property type="term" value="P:hydrogen sulfide biosynthetic process"/>
    <property type="evidence" value="ECO:0007669"/>
    <property type="project" value="UniProtKB-UniRule"/>
</dbReference>
<dbReference type="GO" id="GO:0043866">
    <property type="term" value="F:adenylyl-sulfate reductase (thioredoxin) activity"/>
    <property type="evidence" value="ECO:0007669"/>
    <property type="project" value="UniProtKB-EC"/>
</dbReference>